<evidence type="ECO:0000256" key="1">
    <source>
        <dbReference type="SAM" id="MobiDB-lite"/>
    </source>
</evidence>
<feature type="non-terminal residue" evidence="2">
    <location>
        <position position="258"/>
    </location>
</feature>
<dbReference type="eggNOG" id="ENOG502SAZ5">
    <property type="taxonomic scope" value="Eukaryota"/>
</dbReference>
<sequence>MTHACTIRSHLQRSFNSRADLHSFPPKRSVTGRPQRRLQEATNSHPSNQCPIHLARGVDRFLHGLPPARLPPTCDRCATALDPSAGSSVSHLANCRHRAALWTTAHEQCTVVLRDICVEAGIVTKLHQQGLRQTRTHVPQHGPTNRHMGDLWLLDFTTPGMGCSGSPVGLSALSGPAQQKISDHRASYGTHHPPKAFLPFTAGTDGLLHADALRFLWYLANHHGATLTAEWDGCAQEAVYGDPGFHRLRARLFRQTAL</sequence>
<feature type="region of interest" description="Disordered" evidence="1">
    <location>
        <begin position="16"/>
        <end position="50"/>
    </location>
</feature>
<dbReference type="GeneID" id="17301849"/>
<evidence type="ECO:0000313" key="4">
    <source>
        <dbReference type="Proteomes" id="UP000011087"/>
    </source>
</evidence>
<reference evidence="3" key="3">
    <citation type="submission" date="2015-06" db="UniProtKB">
        <authorList>
            <consortium name="EnsemblProtists"/>
        </authorList>
    </citation>
    <scope>IDENTIFICATION</scope>
</reference>
<protein>
    <submittedName>
        <fullName evidence="2 3">Uncharacterized protein</fullName>
    </submittedName>
</protein>
<evidence type="ECO:0000313" key="3">
    <source>
        <dbReference type="EnsemblProtists" id="EKX45304"/>
    </source>
</evidence>
<dbReference type="PaxDb" id="55529-EKX45304"/>
<reference evidence="4" key="2">
    <citation type="submission" date="2012-11" db="EMBL/GenBank/DDBJ databases">
        <authorList>
            <person name="Kuo A."/>
            <person name="Curtis B.A."/>
            <person name="Tanifuji G."/>
            <person name="Burki F."/>
            <person name="Gruber A."/>
            <person name="Irimia M."/>
            <person name="Maruyama S."/>
            <person name="Arias M.C."/>
            <person name="Ball S.G."/>
            <person name="Gile G.H."/>
            <person name="Hirakawa Y."/>
            <person name="Hopkins J.F."/>
            <person name="Rensing S.A."/>
            <person name="Schmutz J."/>
            <person name="Symeonidi A."/>
            <person name="Elias M."/>
            <person name="Eveleigh R.J."/>
            <person name="Herman E.K."/>
            <person name="Klute M.J."/>
            <person name="Nakayama T."/>
            <person name="Obornik M."/>
            <person name="Reyes-Prieto A."/>
            <person name="Armbrust E.V."/>
            <person name="Aves S.J."/>
            <person name="Beiko R.G."/>
            <person name="Coutinho P."/>
            <person name="Dacks J.B."/>
            <person name="Durnford D.G."/>
            <person name="Fast N.M."/>
            <person name="Green B.R."/>
            <person name="Grisdale C."/>
            <person name="Hempe F."/>
            <person name="Henrissat B."/>
            <person name="Hoppner M.P."/>
            <person name="Ishida K.-I."/>
            <person name="Kim E."/>
            <person name="Koreny L."/>
            <person name="Kroth P.G."/>
            <person name="Liu Y."/>
            <person name="Malik S.-B."/>
            <person name="Maier U.G."/>
            <person name="McRose D."/>
            <person name="Mock T."/>
            <person name="Neilson J.A."/>
            <person name="Onodera N.T."/>
            <person name="Poole A.M."/>
            <person name="Pritham E.J."/>
            <person name="Richards T.A."/>
            <person name="Rocap G."/>
            <person name="Roy S.W."/>
            <person name="Sarai C."/>
            <person name="Schaack S."/>
            <person name="Shirato S."/>
            <person name="Slamovits C.H."/>
            <person name="Spencer D.F."/>
            <person name="Suzuki S."/>
            <person name="Worden A.Z."/>
            <person name="Zauner S."/>
            <person name="Barry K."/>
            <person name="Bell C."/>
            <person name="Bharti A.K."/>
            <person name="Crow J.A."/>
            <person name="Grimwood J."/>
            <person name="Kramer R."/>
            <person name="Lindquist E."/>
            <person name="Lucas S."/>
            <person name="Salamov A."/>
            <person name="McFadden G.I."/>
            <person name="Lane C.E."/>
            <person name="Keeling P.J."/>
            <person name="Gray M.W."/>
            <person name="Grigoriev I.V."/>
            <person name="Archibald J.M."/>
        </authorList>
    </citation>
    <scope>NUCLEOTIDE SEQUENCE</scope>
    <source>
        <strain evidence="4">CCMP2712</strain>
    </source>
</reference>
<dbReference type="EnsemblProtists" id="EKX45304">
    <property type="protein sequence ID" value="EKX45304"/>
    <property type="gene ID" value="GUITHDRAFT_152789"/>
</dbReference>
<name>L1JB32_GUITC</name>
<proteinExistence type="predicted"/>
<dbReference type="RefSeq" id="XP_005832284.1">
    <property type="nucleotide sequence ID" value="XM_005832227.1"/>
</dbReference>
<accession>L1JB32</accession>
<reference evidence="2 4" key="1">
    <citation type="journal article" date="2012" name="Nature">
        <title>Algal genomes reveal evolutionary mosaicism and the fate of nucleomorphs.</title>
        <authorList>
            <consortium name="DOE Joint Genome Institute"/>
            <person name="Curtis B.A."/>
            <person name="Tanifuji G."/>
            <person name="Burki F."/>
            <person name="Gruber A."/>
            <person name="Irimia M."/>
            <person name="Maruyama S."/>
            <person name="Arias M.C."/>
            <person name="Ball S.G."/>
            <person name="Gile G.H."/>
            <person name="Hirakawa Y."/>
            <person name="Hopkins J.F."/>
            <person name="Kuo A."/>
            <person name="Rensing S.A."/>
            <person name="Schmutz J."/>
            <person name="Symeonidi A."/>
            <person name="Elias M."/>
            <person name="Eveleigh R.J."/>
            <person name="Herman E.K."/>
            <person name="Klute M.J."/>
            <person name="Nakayama T."/>
            <person name="Obornik M."/>
            <person name="Reyes-Prieto A."/>
            <person name="Armbrust E.V."/>
            <person name="Aves S.J."/>
            <person name="Beiko R.G."/>
            <person name="Coutinho P."/>
            <person name="Dacks J.B."/>
            <person name="Durnford D.G."/>
            <person name="Fast N.M."/>
            <person name="Green B.R."/>
            <person name="Grisdale C.J."/>
            <person name="Hempel F."/>
            <person name="Henrissat B."/>
            <person name="Hoppner M.P."/>
            <person name="Ishida K."/>
            <person name="Kim E."/>
            <person name="Koreny L."/>
            <person name="Kroth P.G."/>
            <person name="Liu Y."/>
            <person name="Malik S.B."/>
            <person name="Maier U.G."/>
            <person name="McRose D."/>
            <person name="Mock T."/>
            <person name="Neilson J.A."/>
            <person name="Onodera N.T."/>
            <person name="Poole A.M."/>
            <person name="Pritham E.J."/>
            <person name="Richards T.A."/>
            <person name="Rocap G."/>
            <person name="Roy S.W."/>
            <person name="Sarai C."/>
            <person name="Schaack S."/>
            <person name="Shirato S."/>
            <person name="Slamovits C.H."/>
            <person name="Spencer D.F."/>
            <person name="Suzuki S."/>
            <person name="Worden A.Z."/>
            <person name="Zauner S."/>
            <person name="Barry K."/>
            <person name="Bell C."/>
            <person name="Bharti A.K."/>
            <person name="Crow J.A."/>
            <person name="Grimwood J."/>
            <person name="Kramer R."/>
            <person name="Lindquist E."/>
            <person name="Lucas S."/>
            <person name="Salamov A."/>
            <person name="McFadden G.I."/>
            <person name="Lane C.E."/>
            <person name="Keeling P.J."/>
            <person name="Gray M.W."/>
            <person name="Grigoriev I.V."/>
            <person name="Archibald J.M."/>
        </authorList>
    </citation>
    <scope>NUCLEOTIDE SEQUENCE</scope>
    <source>
        <strain evidence="2 4">CCMP2712</strain>
    </source>
</reference>
<dbReference type="EMBL" id="JH993000">
    <property type="protein sequence ID" value="EKX45304.1"/>
    <property type="molecule type" value="Genomic_DNA"/>
</dbReference>
<dbReference type="Proteomes" id="UP000011087">
    <property type="component" value="Unassembled WGS sequence"/>
</dbReference>
<gene>
    <name evidence="2" type="ORF">GUITHDRAFT_152789</name>
</gene>
<keyword evidence="4" id="KW-1185">Reference proteome</keyword>
<evidence type="ECO:0000313" key="2">
    <source>
        <dbReference type="EMBL" id="EKX45304.1"/>
    </source>
</evidence>
<dbReference type="HOGENOM" id="CLU_096989_0_0_1"/>
<organism evidence="2">
    <name type="scientific">Guillardia theta (strain CCMP2712)</name>
    <name type="common">Cryptophyte</name>
    <dbReference type="NCBI Taxonomy" id="905079"/>
    <lineage>
        <taxon>Eukaryota</taxon>
        <taxon>Cryptophyceae</taxon>
        <taxon>Pyrenomonadales</taxon>
        <taxon>Geminigeraceae</taxon>
        <taxon>Guillardia</taxon>
    </lineage>
</organism>
<dbReference type="KEGG" id="gtt:GUITHDRAFT_152789"/>
<feature type="compositionally biased region" description="Polar residues" evidence="1">
    <location>
        <begin position="40"/>
        <end position="50"/>
    </location>
</feature>
<dbReference type="AlphaFoldDB" id="L1JB32"/>